<dbReference type="RefSeq" id="WP_113035247.1">
    <property type="nucleotide sequence ID" value="NZ_QMFB01000029.1"/>
</dbReference>
<feature type="transmembrane region" description="Helical" evidence="1">
    <location>
        <begin position="7"/>
        <end position="27"/>
    </location>
</feature>
<dbReference type="Proteomes" id="UP000250369">
    <property type="component" value="Unassembled WGS sequence"/>
</dbReference>
<comment type="caution">
    <text evidence="2">The sequence shown here is derived from an EMBL/GenBank/DDBJ whole genome shotgun (WGS) entry which is preliminary data.</text>
</comment>
<dbReference type="EMBL" id="QMFB01000029">
    <property type="protein sequence ID" value="RAV13570.1"/>
    <property type="molecule type" value="Genomic_DNA"/>
</dbReference>
<protein>
    <submittedName>
        <fullName evidence="2">Uncharacterized protein</fullName>
    </submittedName>
</protein>
<keyword evidence="1" id="KW-1133">Transmembrane helix</keyword>
<proteinExistence type="predicted"/>
<evidence type="ECO:0000313" key="3">
    <source>
        <dbReference type="Proteomes" id="UP000250369"/>
    </source>
</evidence>
<gene>
    <name evidence="2" type="ORF">DQG23_32750</name>
</gene>
<keyword evidence="1" id="KW-0812">Transmembrane</keyword>
<keyword evidence="3" id="KW-1185">Reference proteome</keyword>
<keyword evidence="1" id="KW-0472">Membrane</keyword>
<reference evidence="2 3" key="1">
    <citation type="journal article" date="2009" name="Int. J. Syst. Evol. Microbiol.">
        <title>Paenibacillus contaminans sp. nov., isolated from a contaminated laboratory plate.</title>
        <authorList>
            <person name="Chou J.H."/>
            <person name="Lee J.H."/>
            <person name="Lin M.C."/>
            <person name="Chang P.S."/>
            <person name="Arun A.B."/>
            <person name="Young C.C."/>
            <person name="Chen W.M."/>
        </authorList>
    </citation>
    <scope>NUCLEOTIDE SEQUENCE [LARGE SCALE GENOMIC DNA]</scope>
    <source>
        <strain evidence="2 3">CKOBP-6</strain>
    </source>
</reference>
<accession>A0A329M1I3</accession>
<evidence type="ECO:0000313" key="2">
    <source>
        <dbReference type="EMBL" id="RAV13570.1"/>
    </source>
</evidence>
<sequence length="130" mass="14932">MVNKRKWGIWVAVLLVIAFFTSMYYYAELGNNSYTSVTMFIYVEKKEHYIGPGHLKMWVIGSNSSDSSQNKLKYKVMIKDSRIYNLLEEGKEYFVTLEGVKKKNQSEYTYTFGQLGIPGGTQLTGEGIIE</sequence>
<dbReference type="AlphaFoldDB" id="A0A329M1I3"/>
<organism evidence="2 3">
    <name type="scientific">Paenibacillus contaminans</name>
    <dbReference type="NCBI Taxonomy" id="450362"/>
    <lineage>
        <taxon>Bacteria</taxon>
        <taxon>Bacillati</taxon>
        <taxon>Bacillota</taxon>
        <taxon>Bacilli</taxon>
        <taxon>Bacillales</taxon>
        <taxon>Paenibacillaceae</taxon>
        <taxon>Paenibacillus</taxon>
    </lineage>
</organism>
<name>A0A329M1I3_9BACL</name>
<dbReference type="OrthoDB" id="2915800at2"/>
<evidence type="ECO:0000256" key="1">
    <source>
        <dbReference type="SAM" id="Phobius"/>
    </source>
</evidence>